<comment type="caution">
    <text evidence="1">The sequence shown here is derived from an EMBL/GenBank/DDBJ whole genome shotgun (WGS) entry which is preliminary data.</text>
</comment>
<name>A0A2R5ERX4_9BACL</name>
<dbReference type="RefSeq" id="WP_181376421.1">
    <property type="nucleotide sequence ID" value="NZ_BDQX01000036.1"/>
</dbReference>
<evidence type="ECO:0000313" key="1">
    <source>
        <dbReference type="EMBL" id="GBG06134.1"/>
    </source>
</evidence>
<protein>
    <submittedName>
        <fullName evidence="1">Uncharacterized protein</fullName>
    </submittedName>
</protein>
<proteinExistence type="predicted"/>
<dbReference type="AlphaFoldDB" id="A0A2R5ERX4"/>
<evidence type="ECO:0000313" key="2">
    <source>
        <dbReference type="Proteomes" id="UP000245202"/>
    </source>
</evidence>
<dbReference type="EMBL" id="BDQX01000036">
    <property type="protein sequence ID" value="GBG06134.1"/>
    <property type="molecule type" value="Genomic_DNA"/>
</dbReference>
<sequence>MTEERRKGNPLLNSIWRLHQLAESMFADNLMDKEGRAMPGLCKKA</sequence>
<keyword evidence="2" id="KW-1185">Reference proteome</keyword>
<gene>
    <name evidence="1" type="ORF">PAT3040_00639</name>
</gene>
<accession>A0A2R5ERX4</accession>
<reference evidence="1 2" key="1">
    <citation type="submission" date="2017-08" db="EMBL/GenBank/DDBJ databases">
        <title>Substantial Increase in Enzyme Production by Combined Drug-Resistance Mutations in Paenibacillus agaridevorans.</title>
        <authorList>
            <person name="Tanaka Y."/>
            <person name="Funane K."/>
            <person name="Hosaka T."/>
            <person name="Shiwa Y."/>
            <person name="Fujita N."/>
            <person name="Miyazaki T."/>
            <person name="Yoshikawa H."/>
            <person name="Murakami K."/>
            <person name="Kasahara K."/>
            <person name="Inaoka T."/>
            <person name="Hiraga Y."/>
            <person name="Ochi K."/>
        </authorList>
    </citation>
    <scope>NUCLEOTIDE SEQUENCE [LARGE SCALE GENOMIC DNA]</scope>
    <source>
        <strain evidence="1 2">T-3040</strain>
    </source>
</reference>
<dbReference type="Proteomes" id="UP000245202">
    <property type="component" value="Unassembled WGS sequence"/>
</dbReference>
<organism evidence="1 2">
    <name type="scientific">Paenibacillus agaridevorans</name>
    <dbReference type="NCBI Taxonomy" id="171404"/>
    <lineage>
        <taxon>Bacteria</taxon>
        <taxon>Bacillati</taxon>
        <taxon>Bacillota</taxon>
        <taxon>Bacilli</taxon>
        <taxon>Bacillales</taxon>
        <taxon>Paenibacillaceae</taxon>
        <taxon>Paenibacillus</taxon>
    </lineage>
</organism>